<gene>
    <name evidence="2" type="ORF">PCOR1329_LOCUS37939</name>
</gene>
<keyword evidence="3" id="KW-1185">Reference proteome</keyword>
<evidence type="ECO:0000313" key="3">
    <source>
        <dbReference type="Proteomes" id="UP001189429"/>
    </source>
</evidence>
<comment type="caution">
    <text evidence="2">The sequence shown here is derived from an EMBL/GenBank/DDBJ whole genome shotgun (WGS) entry which is preliminary data.</text>
</comment>
<evidence type="ECO:0000313" key="2">
    <source>
        <dbReference type="EMBL" id="CAK0843664.1"/>
    </source>
</evidence>
<organism evidence="2 3">
    <name type="scientific">Prorocentrum cordatum</name>
    <dbReference type="NCBI Taxonomy" id="2364126"/>
    <lineage>
        <taxon>Eukaryota</taxon>
        <taxon>Sar</taxon>
        <taxon>Alveolata</taxon>
        <taxon>Dinophyceae</taxon>
        <taxon>Prorocentrales</taxon>
        <taxon>Prorocentraceae</taxon>
        <taxon>Prorocentrum</taxon>
    </lineage>
</organism>
<feature type="compositionally biased region" description="Low complexity" evidence="1">
    <location>
        <begin position="8"/>
        <end position="30"/>
    </location>
</feature>
<accession>A0ABN9TD48</accession>
<feature type="region of interest" description="Disordered" evidence="1">
    <location>
        <begin position="1"/>
        <end position="41"/>
    </location>
</feature>
<sequence length="225" mass="24167">ASPPWQRPAATPLAAPAGAVPAWRGPASAEPPRRRAPWRTASAAAAASLAAGGAAQVARHRQRPAAARDVLPQRLHRCAAHAEGAVVTDPQAPLSSANGARSDGMDASEEFSEEPELRRWLEGVGCTGLDRVGIKGAAGRKGLWLRKDPSEVCNQGYQDIFTVPQLAWLTAPLDSNQVEMELAWRLLCERWLGEASSHKPYVDFLWRSARAGCLWESVEGPVNLS</sequence>
<evidence type="ECO:0000256" key="1">
    <source>
        <dbReference type="SAM" id="MobiDB-lite"/>
    </source>
</evidence>
<feature type="region of interest" description="Disordered" evidence="1">
    <location>
        <begin position="90"/>
        <end position="114"/>
    </location>
</feature>
<reference evidence="2" key="1">
    <citation type="submission" date="2023-10" db="EMBL/GenBank/DDBJ databases">
        <authorList>
            <person name="Chen Y."/>
            <person name="Shah S."/>
            <person name="Dougan E. K."/>
            <person name="Thang M."/>
            <person name="Chan C."/>
        </authorList>
    </citation>
    <scope>NUCLEOTIDE SEQUENCE [LARGE SCALE GENOMIC DNA]</scope>
</reference>
<dbReference type="EMBL" id="CAUYUJ010014597">
    <property type="protein sequence ID" value="CAK0843664.1"/>
    <property type="molecule type" value="Genomic_DNA"/>
</dbReference>
<feature type="non-terminal residue" evidence="2">
    <location>
        <position position="1"/>
    </location>
</feature>
<proteinExistence type="predicted"/>
<dbReference type="Proteomes" id="UP001189429">
    <property type="component" value="Unassembled WGS sequence"/>
</dbReference>
<name>A0ABN9TD48_9DINO</name>
<protein>
    <submittedName>
        <fullName evidence="2">Uncharacterized protein</fullName>
    </submittedName>
</protein>